<name>A0A392SPJ7_9FABA</name>
<dbReference type="AlphaFoldDB" id="A0A392SPJ7"/>
<feature type="compositionally biased region" description="Basic and acidic residues" evidence="1">
    <location>
        <begin position="1"/>
        <end position="12"/>
    </location>
</feature>
<accession>A0A392SPJ7</accession>
<comment type="caution">
    <text evidence="2">The sequence shown here is derived from an EMBL/GenBank/DDBJ whole genome shotgun (WGS) entry which is preliminary data.</text>
</comment>
<feature type="region of interest" description="Disordered" evidence="1">
    <location>
        <begin position="1"/>
        <end position="33"/>
    </location>
</feature>
<keyword evidence="3" id="KW-1185">Reference proteome</keyword>
<evidence type="ECO:0000313" key="3">
    <source>
        <dbReference type="Proteomes" id="UP000265520"/>
    </source>
</evidence>
<sequence>MDQAKTEHDGATRHGHRAPRKEQIQQQDPEIEALRGKSLFNKNVRDLCLVSNVKIPPKFK</sequence>
<evidence type="ECO:0000256" key="1">
    <source>
        <dbReference type="SAM" id="MobiDB-lite"/>
    </source>
</evidence>
<protein>
    <submittedName>
        <fullName evidence="2">Uncharacterized protein</fullName>
    </submittedName>
</protein>
<feature type="non-terminal residue" evidence="2">
    <location>
        <position position="60"/>
    </location>
</feature>
<dbReference type="EMBL" id="LXQA010421966">
    <property type="protein sequence ID" value="MCI50791.1"/>
    <property type="molecule type" value="Genomic_DNA"/>
</dbReference>
<organism evidence="2 3">
    <name type="scientific">Trifolium medium</name>
    <dbReference type="NCBI Taxonomy" id="97028"/>
    <lineage>
        <taxon>Eukaryota</taxon>
        <taxon>Viridiplantae</taxon>
        <taxon>Streptophyta</taxon>
        <taxon>Embryophyta</taxon>
        <taxon>Tracheophyta</taxon>
        <taxon>Spermatophyta</taxon>
        <taxon>Magnoliopsida</taxon>
        <taxon>eudicotyledons</taxon>
        <taxon>Gunneridae</taxon>
        <taxon>Pentapetalae</taxon>
        <taxon>rosids</taxon>
        <taxon>fabids</taxon>
        <taxon>Fabales</taxon>
        <taxon>Fabaceae</taxon>
        <taxon>Papilionoideae</taxon>
        <taxon>50 kb inversion clade</taxon>
        <taxon>NPAAA clade</taxon>
        <taxon>Hologalegina</taxon>
        <taxon>IRL clade</taxon>
        <taxon>Trifolieae</taxon>
        <taxon>Trifolium</taxon>
    </lineage>
</organism>
<proteinExistence type="predicted"/>
<reference evidence="2 3" key="1">
    <citation type="journal article" date="2018" name="Front. Plant Sci.">
        <title>Red Clover (Trifolium pratense) and Zigzag Clover (T. medium) - A Picture of Genomic Similarities and Differences.</title>
        <authorList>
            <person name="Dluhosova J."/>
            <person name="Istvanek J."/>
            <person name="Nedelnik J."/>
            <person name="Repkova J."/>
        </authorList>
    </citation>
    <scope>NUCLEOTIDE SEQUENCE [LARGE SCALE GENOMIC DNA]</scope>
    <source>
        <strain evidence="3">cv. 10/8</strain>
        <tissue evidence="2">Leaf</tissue>
    </source>
</reference>
<evidence type="ECO:0000313" key="2">
    <source>
        <dbReference type="EMBL" id="MCI50791.1"/>
    </source>
</evidence>
<dbReference type="Proteomes" id="UP000265520">
    <property type="component" value="Unassembled WGS sequence"/>
</dbReference>